<keyword evidence="3" id="KW-1185">Reference proteome</keyword>
<proteinExistence type="predicted"/>
<sequence length="80" mass="8436">MVVAKVPGKLAGALKGFMARQRLRAELSVLDDRLLADIGIDRGQIDGVVAGRVRRDAKVLLQAQALKDAANENAAARTAA</sequence>
<dbReference type="Proteomes" id="UP000245461">
    <property type="component" value="Unassembled WGS sequence"/>
</dbReference>
<comment type="caution">
    <text evidence="2">The sequence shown here is derived from an EMBL/GenBank/DDBJ whole genome shotgun (WGS) entry which is preliminary data.</text>
</comment>
<feature type="domain" description="YjiS-like" evidence="1">
    <location>
        <begin position="10"/>
        <end position="46"/>
    </location>
</feature>
<organism evidence="2 3">
    <name type="scientific">Zavarzinia aquatilis</name>
    <dbReference type="NCBI Taxonomy" id="2211142"/>
    <lineage>
        <taxon>Bacteria</taxon>
        <taxon>Pseudomonadati</taxon>
        <taxon>Pseudomonadota</taxon>
        <taxon>Alphaproteobacteria</taxon>
        <taxon>Rhodospirillales</taxon>
        <taxon>Zavarziniaceae</taxon>
        <taxon>Zavarzinia</taxon>
    </lineage>
</organism>
<reference evidence="2 3" key="1">
    <citation type="submission" date="2018-05" db="EMBL/GenBank/DDBJ databases">
        <title>Zavarzinia sp. HR-AS.</title>
        <authorList>
            <person name="Lee Y."/>
            <person name="Jeon C.O."/>
        </authorList>
    </citation>
    <scope>NUCLEOTIDE SEQUENCE [LARGE SCALE GENOMIC DNA]</scope>
    <source>
        <strain evidence="2 3">HR-AS</strain>
    </source>
</reference>
<dbReference type="AlphaFoldDB" id="A0A317DZP6"/>
<dbReference type="Pfam" id="PF06568">
    <property type="entry name" value="YjiS-like"/>
    <property type="match status" value="1"/>
</dbReference>
<dbReference type="EMBL" id="QGLE01000014">
    <property type="protein sequence ID" value="PWR18543.1"/>
    <property type="molecule type" value="Genomic_DNA"/>
</dbReference>
<evidence type="ECO:0000259" key="1">
    <source>
        <dbReference type="Pfam" id="PF06568"/>
    </source>
</evidence>
<evidence type="ECO:0000313" key="3">
    <source>
        <dbReference type="Proteomes" id="UP000245461"/>
    </source>
</evidence>
<name>A0A317DZP6_9PROT</name>
<protein>
    <recommendedName>
        <fullName evidence="1">YjiS-like domain-containing protein</fullName>
    </recommendedName>
</protein>
<evidence type="ECO:0000313" key="2">
    <source>
        <dbReference type="EMBL" id="PWR18543.1"/>
    </source>
</evidence>
<accession>A0A317DZP6</accession>
<dbReference type="OrthoDB" id="7360855at2"/>
<gene>
    <name evidence="2" type="ORF">DKG74_19050</name>
</gene>
<dbReference type="InterPro" id="IPR009506">
    <property type="entry name" value="YjiS-like"/>
</dbReference>